<name>A0A8A4TS51_SULCO</name>
<dbReference type="GO" id="GO:0016887">
    <property type="term" value="F:ATP hydrolysis activity"/>
    <property type="evidence" value="ECO:0007669"/>
    <property type="project" value="InterPro"/>
</dbReference>
<dbReference type="PANTHER" id="PTHR32114">
    <property type="entry name" value="ABC TRANSPORTER ABCH.3"/>
    <property type="match status" value="1"/>
</dbReference>
<evidence type="ECO:0000256" key="1">
    <source>
        <dbReference type="SAM" id="Coils"/>
    </source>
</evidence>
<organism evidence="4 5">
    <name type="scientific">Sulfidibacter corallicola</name>
    <dbReference type="NCBI Taxonomy" id="2818388"/>
    <lineage>
        <taxon>Bacteria</taxon>
        <taxon>Pseudomonadati</taxon>
        <taxon>Acidobacteriota</taxon>
        <taxon>Holophagae</taxon>
        <taxon>Acanthopleuribacterales</taxon>
        <taxon>Acanthopleuribacteraceae</taxon>
        <taxon>Sulfidibacter</taxon>
    </lineage>
</organism>
<protein>
    <submittedName>
        <fullName evidence="4">AAA family ATPase</fullName>
    </submittedName>
</protein>
<feature type="coiled-coil region" evidence="1">
    <location>
        <begin position="635"/>
        <end position="690"/>
    </location>
</feature>
<feature type="coiled-coil region" evidence="1">
    <location>
        <begin position="389"/>
        <end position="416"/>
    </location>
</feature>
<feature type="coiled-coil region" evidence="1">
    <location>
        <begin position="255"/>
        <end position="289"/>
    </location>
</feature>
<evidence type="ECO:0000313" key="4">
    <source>
        <dbReference type="EMBL" id="QTD52343.1"/>
    </source>
</evidence>
<evidence type="ECO:0000256" key="2">
    <source>
        <dbReference type="SAM" id="MobiDB-lite"/>
    </source>
</evidence>
<dbReference type="EMBL" id="CP071793">
    <property type="protein sequence ID" value="QTD52343.1"/>
    <property type="molecule type" value="Genomic_DNA"/>
</dbReference>
<dbReference type="SUPFAM" id="SSF52540">
    <property type="entry name" value="P-loop containing nucleoside triphosphate hydrolases"/>
    <property type="match status" value="1"/>
</dbReference>
<feature type="domain" description="Rad50/SbcC-type AAA" evidence="3">
    <location>
        <begin position="29"/>
        <end position="268"/>
    </location>
</feature>
<dbReference type="PANTHER" id="PTHR32114:SF2">
    <property type="entry name" value="ABC TRANSPORTER ABCH.3"/>
    <property type="match status" value="1"/>
</dbReference>
<dbReference type="InterPro" id="IPR038729">
    <property type="entry name" value="Rad50/SbcC_AAA"/>
</dbReference>
<feature type="coiled-coil region" evidence="1">
    <location>
        <begin position="904"/>
        <end position="949"/>
    </location>
</feature>
<evidence type="ECO:0000259" key="3">
    <source>
        <dbReference type="Pfam" id="PF13476"/>
    </source>
</evidence>
<dbReference type="InterPro" id="IPR027417">
    <property type="entry name" value="P-loop_NTPase"/>
</dbReference>
<reference evidence="4" key="1">
    <citation type="submission" date="2021-03" db="EMBL/GenBank/DDBJ databases">
        <title>Acanthopleuribacteraceae sp. M133.</title>
        <authorList>
            <person name="Wang G."/>
        </authorList>
    </citation>
    <scope>NUCLEOTIDE SEQUENCE</scope>
    <source>
        <strain evidence="4">M133</strain>
    </source>
</reference>
<accession>A0A8A4TS51</accession>
<dbReference type="GO" id="GO:0006302">
    <property type="term" value="P:double-strand break repair"/>
    <property type="evidence" value="ECO:0007669"/>
    <property type="project" value="InterPro"/>
</dbReference>
<proteinExistence type="predicted"/>
<dbReference type="RefSeq" id="WP_237382451.1">
    <property type="nucleotide sequence ID" value="NZ_CP071793.1"/>
</dbReference>
<feature type="coiled-coil region" evidence="1">
    <location>
        <begin position="468"/>
        <end position="538"/>
    </location>
</feature>
<sequence>MKILAIRGANLTSIAGSFAVELNAEPLNETGLFAITGPTGAGKSTLLDALCVSLFNKIPRLENLGRGVEIGHEGGDRLNHADPRNLIRRGAPKGHAETEFVGVDERIYRARWWVERVSRGATKGILKKVEMSLVDVAAEQTLGRTLTETLHLIEGKIGLAFAQFRRSVLLAQGDFAAFLKADTGERSDLLERMTGTDIYSRLSVRCHERARAEEDAENLLREKLDFHEVMDDATRTDALLARDQAKSGLERSQEREKELDRAERWLAQTEKLEEEEARARTEAALAEEALAATADIQEEWAQYRRIQTLRPLRDRHDRARELLDRTEIACAEAIAARDRQRTAHQAAETEKAAAQVTWSEARNRLIKIKPELARAAELDAAIDRTAGDLTEARHSLEKVETEATRKRAELAELDAAKDRLLECLAQAESWFAQNEEIGLLAGQWTRWHDELDRYHKAHVAAADASHALAEMKRRAETFAERERELNQAHAAATADLDALRRRLGEAERALEDIDATDLPEQRKALLQARDRLAEARRQRTELLRCKQARERAGKAYDELVARGKKARVELESCRAACERLAVRHNEARDTLDRLKLAAGSDVRDLRATLVEGQPCPVCGAAEHPYASEAPAHRILGEQVARVRELEATLNRETEKRSHAEAEIKLMRTEAQRSKQDLESLQEEESQAMTRWGAAHQAVAIESLPEDPGSPDCESLLVARGTRIDDQLDALDRREHRLKAARKDLSDLQALCDKQRAKRDQIAEASQKAVQNRLEEKSISSAKEREVLHAEQLKRDLSAVLAKPLAWVSDLEARLGADPLEVRETAESRAVAWHRVEREAADHRVKLQEIDPHRQRLVTDLTSLRDREQLWRQKVTEAQTALEAQRAQRAELLDGKPTVEVAEALEGAEQRAADHLERIKRGEEHAARELAVLERRAHDLEAQRGEQAEALDEAAAAWNEALSDAPHPEPRIREWLDQDPASWEAKRTRIETRQQAHQAAQVRLQERAHQLEKHAAQRPPHLDQASEEPSNPLSLKEVRETLEQTRQDRADREQAFYQFKHRLERDDEIRAGKRDLQEAYTRQCERTGLWKAMKDLIGSSTGKKFRQYAQSLTLDALLGYANRHLEDLARRYQLQRVPHIESLELQILDRDMGDEIRSVNSLSGGESFLVSLALALGLASLSAETTQVESLFIDEGFGALDPESLDLAINALDSLQATGRQVGVISHIPTLIERIGTRVVVRPLGSGRSRIQVTSAFEAG</sequence>
<dbReference type="AlphaFoldDB" id="A0A8A4TS51"/>
<dbReference type="KEGG" id="scor:J3U87_07695"/>
<feature type="coiled-coil region" evidence="1">
    <location>
        <begin position="730"/>
        <end position="757"/>
    </location>
</feature>
<dbReference type="Pfam" id="PF13476">
    <property type="entry name" value="AAA_23"/>
    <property type="match status" value="1"/>
</dbReference>
<keyword evidence="5" id="KW-1185">Reference proteome</keyword>
<dbReference type="Pfam" id="PF13558">
    <property type="entry name" value="SbcC_Walker_B"/>
    <property type="match status" value="1"/>
</dbReference>
<dbReference type="Proteomes" id="UP000663929">
    <property type="component" value="Chromosome"/>
</dbReference>
<keyword evidence="1" id="KW-0175">Coiled coil</keyword>
<gene>
    <name evidence="4" type="ORF">J3U87_07695</name>
</gene>
<dbReference type="Gene3D" id="3.40.50.300">
    <property type="entry name" value="P-loop containing nucleotide triphosphate hydrolases"/>
    <property type="match status" value="2"/>
</dbReference>
<feature type="region of interest" description="Disordered" evidence="2">
    <location>
        <begin position="1009"/>
        <end position="1033"/>
    </location>
</feature>
<evidence type="ECO:0000313" key="5">
    <source>
        <dbReference type="Proteomes" id="UP000663929"/>
    </source>
</evidence>